<dbReference type="Proteomes" id="UP001308005">
    <property type="component" value="Unassembled WGS sequence"/>
</dbReference>
<keyword evidence="2" id="KW-1185">Reference proteome</keyword>
<reference evidence="2" key="1">
    <citation type="submission" date="2023-07" db="EMBL/GenBank/DDBJ databases">
        <title>The carbon used by Thiothrix.</title>
        <authorList>
            <person name="Chen L."/>
        </authorList>
    </citation>
    <scope>NUCLEOTIDE SEQUENCE [LARGE SCALE GENOMIC DNA]</scope>
</reference>
<accession>A0ABU6D2G7</accession>
<protein>
    <submittedName>
        <fullName evidence="1">Uncharacterized protein</fullName>
    </submittedName>
</protein>
<sequence>MNIFLGSKTDEAALKWRHMDGSNVNLIKDLTRMFSNLPTTCRMRGAM</sequence>
<name>A0ABU6D2G7_9GAMM</name>
<evidence type="ECO:0000313" key="2">
    <source>
        <dbReference type="Proteomes" id="UP001308005"/>
    </source>
</evidence>
<organism evidence="1 2">
    <name type="scientific">Candidatus Thiothrix phosphatis</name>
    <dbReference type="NCBI Taxonomy" id="3112415"/>
    <lineage>
        <taxon>Bacteria</taxon>
        <taxon>Pseudomonadati</taxon>
        <taxon>Pseudomonadota</taxon>
        <taxon>Gammaproteobacteria</taxon>
        <taxon>Thiotrichales</taxon>
        <taxon>Thiotrichaceae</taxon>
        <taxon>Thiothrix</taxon>
    </lineage>
</organism>
<dbReference type="RefSeq" id="WP_324698074.1">
    <property type="nucleotide sequence ID" value="NZ_JAYMYJ010000152.1"/>
</dbReference>
<comment type="caution">
    <text evidence="1">The sequence shown here is derived from an EMBL/GenBank/DDBJ whole genome shotgun (WGS) entry which is preliminary data.</text>
</comment>
<proteinExistence type="predicted"/>
<evidence type="ECO:0000313" key="1">
    <source>
        <dbReference type="EMBL" id="MEB4593274.1"/>
    </source>
</evidence>
<dbReference type="EMBL" id="JAYMYJ010000152">
    <property type="protein sequence ID" value="MEB4593274.1"/>
    <property type="molecule type" value="Genomic_DNA"/>
</dbReference>
<gene>
    <name evidence="1" type="ORF">VSS37_20015</name>
</gene>